<dbReference type="PROSITE" id="PS51318">
    <property type="entry name" value="TAT"/>
    <property type="match status" value="1"/>
</dbReference>
<dbReference type="CDD" id="cd00063">
    <property type="entry name" value="FN3"/>
    <property type="match status" value="1"/>
</dbReference>
<dbReference type="InterPro" id="IPR008965">
    <property type="entry name" value="CBM2/CBM3_carb-bd_dom_sf"/>
</dbReference>
<evidence type="ECO:0000256" key="3">
    <source>
        <dbReference type="ARBA" id="ARBA00023326"/>
    </source>
</evidence>
<feature type="domain" description="Fibronectin type-III" evidence="6">
    <location>
        <begin position="81"/>
        <end position="182"/>
    </location>
</feature>
<evidence type="ECO:0000256" key="1">
    <source>
        <dbReference type="ARBA" id="ARBA00023277"/>
    </source>
</evidence>
<dbReference type="GO" id="GO:0000272">
    <property type="term" value="P:polysaccharide catabolic process"/>
    <property type="evidence" value="ECO:0007669"/>
    <property type="project" value="UniProtKB-KW"/>
</dbReference>
<dbReference type="InterPro" id="IPR036116">
    <property type="entry name" value="FN3_sf"/>
</dbReference>
<accession>A0A917VD84</accession>
<comment type="caution">
    <text evidence="8">The sequence shown here is derived from an EMBL/GenBank/DDBJ whole genome shotgun (WGS) entry which is preliminary data.</text>
</comment>
<evidence type="ECO:0000313" key="8">
    <source>
        <dbReference type="EMBL" id="GGK63144.1"/>
    </source>
</evidence>
<keyword evidence="2" id="KW-0326">Glycosidase</keyword>
<dbReference type="InterPro" id="IPR012291">
    <property type="entry name" value="CBM2_carb-bd_dom_sf"/>
</dbReference>
<dbReference type="EMBL" id="BMNT01000001">
    <property type="protein sequence ID" value="GGK63144.1"/>
    <property type="molecule type" value="Genomic_DNA"/>
</dbReference>
<evidence type="ECO:0000256" key="4">
    <source>
        <dbReference type="SAM" id="MobiDB-lite"/>
    </source>
</evidence>
<sequence length="402" mass="41147">MLLSRPRRATARGLLLGACAATAAAAVLAAGLTPASGAASGPVPVPAAASGTVPVPVAASGPQPAAAVLSGMAPAAADTTPPSEPTGLTPRTIYRNGVAGLSWTPSTDDVAVTGYEIYAWSFGSPFARAQAQITTTATQVSAQVTDLTPDRAYLFYVVATDAAGNRSVPSLLAMNRAMAEPPIPSSPGPWTPQTPTNLRVFDGAEPGWVALQWTPIGATNTTHWPVLRRSSTVWNVVDDSPLPRTLSVPIGGEATYTFQVVQRDEANLSAPSDPATYVNPYPSPSPSATPSETPAPATCAVGYRAKSWTTGFTADVTIKNTGTTAVSGWRLGFAFPLATQRLAFGWSATWAQSGTNVTAADAGWNKTIKPGKSITIGFNGKHSGTNPAPTAFTLNGAACTAG</sequence>
<keyword evidence="3" id="KW-0624">Polysaccharide degradation</keyword>
<dbReference type="Gene3D" id="2.60.40.10">
    <property type="entry name" value="Immunoglobulins"/>
    <property type="match status" value="1"/>
</dbReference>
<evidence type="ECO:0000259" key="7">
    <source>
        <dbReference type="PROSITE" id="PS51173"/>
    </source>
</evidence>
<feature type="region of interest" description="Disordered" evidence="4">
    <location>
        <begin position="71"/>
        <end position="90"/>
    </location>
</feature>
<gene>
    <name evidence="8" type="ORF">GCM10007964_02850</name>
</gene>
<feature type="signal peptide" evidence="5">
    <location>
        <begin position="1"/>
        <end position="29"/>
    </location>
</feature>
<evidence type="ECO:0000256" key="5">
    <source>
        <dbReference type="SAM" id="SignalP"/>
    </source>
</evidence>
<dbReference type="InterPro" id="IPR006311">
    <property type="entry name" value="TAT_signal"/>
</dbReference>
<feature type="region of interest" description="Disordered" evidence="4">
    <location>
        <begin position="269"/>
        <end position="296"/>
    </location>
</feature>
<dbReference type="PROSITE" id="PS50853">
    <property type="entry name" value="FN3"/>
    <property type="match status" value="1"/>
</dbReference>
<dbReference type="Pfam" id="PF00041">
    <property type="entry name" value="fn3"/>
    <property type="match status" value="1"/>
</dbReference>
<name>A0A917VD84_9ACTN</name>
<keyword evidence="2" id="KW-0378">Hydrolase</keyword>
<feature type="chain" id="PRO_5039291454" evidence="5">
    <location>
        <begin position="30"/>
        <end position="402"/>
    </location>
</feature>
<keyword evidence="1" id="KW-0119">Carbohydrate metabolism</keyword>
<dbReference type="GO" id="GO:0004553">
    <property type="term" value="F:hydrolase activity, hydrolyzing O-glycosyl compounds"/>
    <property type="evidence" value="ECO:0007669"/>
    <property type="project" value="InterPro"/>
</dbReference>
<reference evidence="8" key="2">
    <citation type="submission" date="2020-09" db="EMBL/GenBank/DDBJ databases">
        <authorList>
            <person name="Sun Q."/>
            <person name="Ohkuma M."/>
        </authorList>
    </citation>
    <scope>NUCLEOTIDE SEQUENCE</scope>
    <source>
        <strain evidence="8">JCM 13064</strain>
    </source>
</reference>
<dbReference type="GO" id="GO:0030247">
    <property type="term" value="F:polysaccharide binding"/>
    <property type="evidence" value="ECO:0007669"/>
    <property type="project" value="UniProtKB-UniRule"/>
</dbReference>
<dbReference type="Gene3D" id="2.60.40.290">
    <property type="match status" value="1"/>
</dbReference>
<dbReference type="SUPFAM" id="SSF49384">
    <property type="entry name" value="Carbohydrate-binding domain"/>
    <property type="match status" value="1"/>
</dbReference>
<evidence type="ECO:0000256" key="2">
    <source>
        <dbReference type="ARBA" id="ARBA00023295"/>
    </source>
</evidence>
<dbReference type="SMART" id="SM00060">
    <property type="entry name" value="FN3"/>
    <property type="match status" value="1"/>
</dbReference>
<dbReference type="SUPFAM" id="SSF49265">
    <property type="entry name" value="Fibronectin type III"/>
    <property type="match status" value="1"/>
</dbReference>
<protein>
    <submittedName>
        <fullName evidence="8">Uncharacterized protein</fullName>
    </submittedName>
</protein>
<proteinExistence type="predicted"/>
<keyword evidence="5" id="KW-0732">Signal</keyword>
<dbReference type="AlphaFoldDB" id="A0A917VD84"/>
<dbReference type="InterPro" id="IPR001919">
    <property type="entry name" value="CBD2"/>
</dbReference>
<reference evidence="8" key="1">
    <citation type="journal article" date="2014" name="Int. J. Syst. Evol. Microbiol.">
        <title>Complete genome sequence of Corynebacterium casei LMG S-19264T (=DSM 44701T), isolated from a smear-ripened cheese.</title>
        <authorList>
            <consortium name="US DOE Joint Genome Institute (JGI-PGF)"/>
            <person name="Walter F."/>
            <person name="Albersmeier A."/>
            <person name="Kalinowski J."/>
            <person name="Ruckert C."/>
        </authorList>
    </citation>
    <scope>NUCLEOTIDE SEQUENCE</scope>
    <source>
        <strain evidence="8">JCM 13064</strain>
    </source>
</reference>
<dbReference type="RefSeq" id="WP_189161054.1">
    <property type="nucleotide sequence ID" value="NZ_BMNT01000001.1"/>
</dbReference>
<evidence type="ECO:0000313" key="9">
    <source>
        <dbReference type="Proteomes" id="UP000645217"/>
    </source>
</evidence>
<evidence type="ECO:0000259" key="6">
    <source>
        <dbReference type="PROSITE" id="PS50853"/>
    </source>
</evidence>
<dbReference type="PROSITE" id="PS51173">
    <property type="entry name" value="CBM2"/>
    <property type="match status" value="1"/>
</dbReference>
<organism evidence="8 9">
    <name type="scientific">Sphaerisporangium melleum</name>
    <dbReference type="NCBI Taxonomy" id="321316"/>
    <lineage>
        <taxon>Bacteria</taxon>
        <taxon>Bacillati</taxon>
        <taxon>Actinomycetota</taxon>
        <taxon>Actinomycetes</taxon>
        <taxon>Streptosporangiales</taxon>
        <taxon>Streptosporangiaceae</taxon>
        <taxon>Sphaerisporangium</taxon>
    </lineage>
</organism>
<dbReference type="InterPro" id="IPR003961">
    <property type="entry name" value="FN3_dom"/>
</dbReference>
<dbReference type="SMART" id="SM00637">
    <property type="entry name" value="CBD_II"/>
    <property type="match status" value="1"/>
</dbReference>
<dbReference type="Pfam" id="PF00553">
    <property type="entry name" value="CBM_2"/>
    <property type="match status" value="1"/>
</dbReference>
<keyword evidence="9" id="KW-1185">Reference proteome</keyword>
<dbReference type="Proteomes" id="UP000645217">
    <property type="component" value="Unassembled WGS sequence"/>
</dbReference>
<dbReference type="InterPro" id="IPR013783">
    <property type="entry name" value="Ig-like_fold"/>
</dbReference>
<feature type="domain" description="CBM2" evidence="7">
    <location>
        <begin position="292"/>
        <end position="402"/>
    </location>
</feature>